<feature type="compositionally biased region" description="Basic and acidic residues" evidence="2">
    <location>
        <begin position="56"/>
        <end position="65"/>
    </location>
</feature>
<organism evidence="4 5">
    <name type="scientific">Penicillium citrinum</name>
    <dbReference type="NCBI Taxonomy" id="5077"/>
    <lineage>
        <taxon>Eukaryota</taxon>
        <taxon>Fungi</taxon>
        <taxon>Dikarya</taxon>
        <taxon>Ascomycota</taxon>
        <taxon>Pezizomycotina</taxon>
        <taxon>Eurotiomycetes</taxon>
        <taxon>Eurotiomycetidae</taxon>
        <taxon>Eurotiales</taxon>
        <taxon>Aspergillaceae</taxon>
        <taxon>Penicillium</taxon>
    </lineage>
</organism>
<dbReference type="Pfam" id="PF00096">
    <property type="entry name" value="zf-C2H2"/>
    <property type="match status" value="1"/>
</dbReference>
<keyword evidence="1" id="KW-0863">Zinc-finger</keyword>
<evidence type="ECO:0000256" key="2">
    <source>
        <dbReference type="SAM" id="MobiDB-lite"/>
    </source>
</evidence>
<evidence type="ECO:0000259" key="3">
    <source>
        <dbReference type="PROSITE" id="PS50157"/>
    </source>
</evidence>
<name>A0A9W9NLV9_PENCI</name>
<dbReference type="EMBL" id="JAPQKT010000008">
    <property type="protein sequence ID" value="KAJ5222329.1"/>
    <property type="molecule type" value="Genomic_DNA"/>
</dbReference>
<evidence type="ECO:0000313" key="5">
    <source>
        <dbReference type="Proteomes" id="UP001147733"/>
    </source>
</evidence>
<keyword evidence="5" id="KW-1185">Reference proteome</keyword>
<reference evidence="4" key="2">
    <citation type="journal article" date="2023" name="IMA Fungus">
        <title>Comparative genomic study of the Penicillium genus elucidates a diverse pangenome and 15 lateral gene transfer events.</title>
        <authorList>
            <person name="Petersen C."/>
            <person name="Sorensen T."/>
            <person name="Nielsen M.R."/>
            <person name="Sondergaard T.E."/>
            <person name="Sorensen J.L."/>
            <person name="Fitzpatrick D.A."/>
            <person name="Frisvad J.C."/>
            <person name="Nielsen K.L."/>
        </authorList>
    </citation>
    <scope>NUCLEOTIDE SEQUENCE</scope>
    <source>
        <strain evidence="4">IBT 23319</strain>
    </source>
</reference>
<comment type="caution">
    <text evidence="4">The sequence shown here is derived from an EMBL/GenBank/DDBJ whole genome shotgun (WGS) entry which is preliminary data.</text>
</comment>
<sequence length="130" mass="15096">MSGQWPPYYDQASHSFQASEIADYPDTKKPCHTTKLDSKALGSPQSRASPTGHYKQPREEHDTSESLRCEWKDCDYLGTFTNEGTLVRHVRTVHVSPYRFNCTICGKRFGRKDRYRTHRQMAHSQDSVRE</sequence>
<dbReference type="SUPFAM" id="SSF57667">
    <property type="entry name" value="beta-beta-alpha zinc fingers"/>
    <property type="match status" value="1"/>
</dbReference>
<gene>
    <name evidence="4" type="ORF">N7469_008569</name>
</gene>
<dbReference type="PROSITE" id="PS00028">
    <property type="entry name" value="ZINC_FINGER_C2H2_1"/>
    <property type="match status" value="1"/>
</dbReference>
<proteinExistence type="predicted"/>
<evidence type="ECO:0000256" key="1">
    <source>
        <dbReference type="PROSITE-ProRule" id="PRU00042"/>
    </source>
</evidence>
<dbReference type="InterPro" id="IPR036236">
    <property type="entry name" value="Znf_C2H2_sf"/>
</dbReference>
<accession>A0A9W9NLV9</accession>
<dbReference type="Gene3D" id="3.30.160.60">
    <property type="entry name" value="Classic Zinc Finger"/>
    <property type="match status" value="2"/>
</dbReference>
<keyword evidence="1" id="KW-0479">Metal-binding</keyword>
<protein>
    <recommendedName>
        <fullName evidence="3">C2H2-type domain-containing protein</fullName>
    </recommendedName>
</protein>
<evidence type="ECO:0000313" key="4">
    <source>
        <dbReference type="EMBL" id="KAJ5222329.1"/>
    </source>
</evidence>
<feature type="region of interest" description="Disordered" evidence="2">
    <location>
        <begin position="23"/>
        <end position="65"/>
    </location>
</feature>
<feature type="compositionally biased region" description="Basic and acidic residues" evidence="2">
    <location>
        <begin position="25"/>
        <end position="38"/>
    </location>
</feature>
<dbReference type="GeneID" id="81386654"/>
<dbReference type="OrthoDB" id="2687452at2759"/>
<dbReference type="SMART" id="SM00355">
    <property type="entry name" value="ZnF_C2H2"/>
    <property type="match status" value="2"/>
</dbReference>
<dbReference type="AlphaFoldDB" id="A0A9W9NLV9"/>
<keyword evidence="1" id="KW-0862">Zinc</keyword>
<dbReference type="RefSeq" id="XP_056497252.1">
    <property type="nucleotide sequence ID" value="XM_056647487.1"/>
</dbReference>
<reference evidence="4" key="1">
    <citation type="submission" date="2022-11" db="EMBL/GenBank/DDBJ databases">
        <authorList>
            <person name="Petersen C."/>
        </authorList>
    </citation>
    <scope>NUCLEOTIDE SEQUENCE</scope>
    <source>
        <strain evidence="4">IBT 23319</strain>
    </source>
</reference>
<feature type="domain" description="C2H2-type" evidence="3">
    <location>
        <begin position="100"/>
        <end position="128"/>
    </location>
</feature>
<dbReference type="PROSITE" id="PS50157">
    <property type="entry name" value="ZINC_FINGER_C2H2_2"/>
    <property type="match status" value="1"/>
</dbReference>
<dbReference type="InterPro" id="IPR013087">
    <property type="entry name" value="Znf_C2H2_type"/>
</dbReference>
<dbReference type="Proteomes" id="UP001147733">
    <property type="component" value="Unassembled WGS sequence"/>
</dbReference>
<dbReference type="GO" id="GO:0008270">
    <property type="term" value="F:zinc ion binding"/>
    <property type="evidence" value="ECO:0007669"/>
    <property type="project" value="UniProtKB-KW"/>
</dbReference>